<comment type="similarity">
    <text evidence="1">Belongs to the DprA/Smf family.</text>
</comment>
<dbReference type="Pfam" id="PF02481">
    <property type="entry name" value="DNA_processg_A"/>
    <property type="match status" value="1"/>
</dbReference>
<comment type="caution">
    <text evidence="3">The sequence shown here is derived from an EMBL/GenBank/DDBJ whole genome shotgun (WGS) entry which is preliminary data.</text>
</comment>
<dbReference type="EMBL" id="QUWK01000002">
    <property type="protein sequence ID" value="RFU95921.1"/>
    <property type="molecule type" value="Genomic_DNA"/>
</dbReference>
<evidence type="ECO:0000256" key="1">
    <source>
        <dbReference type="ARBA" id="ARBA00006525"/>
    </source>
</evidence>
<proteinExistence type="inferred from homology"/>
<dbReference type="Proteomes" id="UP000264002">
    <property type="component" value="Unassembled WGS sequence"/>
</dbReference>
<dbReference type="GO" id="GO:0009294">
    <property type="term" value="P:DNA-mediated transformation"/>
    <property type="evidence" value="ECO:0007669"/>
    <property type="project" value="InterPro"/>
</dbReference>
<dbReference type="PANTHER" id="PTHR43022:SF1">
    <property type="entry name" value="PROTEIN SMF"/>
    <property type="match status" value="1"/>
</dbReference>
<gene>
    <name evidence="3" type="ORF">DYP60_02655</name>
</gene>
<evidence type="ECO:0000313" key="4">
    <source>
        <dbReference type="Proteomes" id="UP000264002"/>
    </source>
</evidence>
<dbReference type="RefSeq" id="WP_117329321.1">
    <property type="nucleotide sequence ID" value="NZ_QUWK01000002.1"/>
</dbReference>
<reference evidence="3 4" key="2">
    <citation type="submission" date="2018-09" db="EMBL/GenBank/DDBJ databases">
        <title>Genome of Sphaerochaeta halotolerans strain 4-11.</title>
        <authorList>
            <person name="Nazina T.N."/>
            <person name="Sokolova D.S."/>
        </authorList>
    </citation>
    <scope>NUCLEOTIDE SEQUENCE [LARGE SCALE GENOMIC DNA]</scope>
    <source>
        <strain evidence="3 4">4-11</strain>
    </source>
</reference>
<dbReference type="PANTHER" id="PTHR43022">
    <property type="entry name" value="PROTEIN SMF"/>
    <property type="match status" value="1"/>
</dbReference>
<evidence type="ECO:0000259" key="2">
    <source>
        <dbReference type="Pfam" id="PF02481"/>
    </source>
</evidence>
<name>A0A372MJG6_9SPIR</name>
<sequence>MDATASKALHYETLVLASGGAESKAGEAFSLASSQFDVTDSLPLHIGEYAALLKMDESRISEAYYHCRPFFEEMNEHVLVLDENSPFWPSQVNNFAYRPRFLYVQGNVSLLKAPSVSVIGTRSPSLEGKKLALQTSNALAKAGYVVTSGLALGIDGVAHKGALSAGAPTMAVIGTPLSQCYPKEHTDLQAEIAKCGVVVSRFAPSTTTQKWHFLLRNRLMSALSLASVVVEDRDGGGAVRQASFALEQKKYLFIYQSSVENRSVFWPRKFANESRVFVIRKSEDIPRILKKAMETKRTVGKPKEKAVQLDLFALEE</sequence>
<accession>A0A372MJG6</accession>
<keyword evidence="4" id="KW-1185">Reference proteome</keyword>
<feature type="domain" description="Smf/DprA SLOG" evidence="2">
    <location>
        <begin position="84"/>
        <end position="263"/>
    </location>
</feature>
<dbReference type="AlphaFoldDB" id="A0A372MJG6"/>
<evidence type="ECO:0000313" key="3">
    <source>
        <dbReference type="EMBL" id="RFU95921.1"/>
    </source>
</evidence>
<dbReference type="SUPFAM" id="SSF102405">
    <property type="entry name" value="MCP/YpsA-like"/>
    <property type="match status" value="1"/>
</dbReference>
<dbReference type="Gene3D" id="3.40.50.450">
    <property type="match status" value="1"/>
</dbReference>
<organism evidence="3 4">
    <name type="scientific">Sphaerochaeta halotolerans</name>
    <dbReference type="NCBI Taxonomy" id="2293840"/>
    <lineage>
        <taxon>Bacteria</taxon>
        <taxon>Pseudomonadati</taxon>
        <taxon>Spirochaetota</taxon>
        <taxon>Spirochaetia</taxon>
        <taxon>Spirochaetales</taxon>
        <taxon>Sphaerochaetaceae</taxon>
        <taxon>Sphaerochaeta</taxon>
    </lineage>
</organism>
<reference evidence="4" key="1">
    <citation type="submission" date="2018-08" db="EMBL/GenBank/DDBJ databases">
        <authorList>
            <person name="Grouzdev D.S."/>
            <person name="Krutkina M.S."/>
        </authorList>
    </citation>
    <scope>NUCLEOTIDE SEQUENCE [LARGE SCALE GENOMIC DNA]</scope>
    <source>
        <strain evidence="4">4-11</strain>
    </source>
</reference>
<dbReference type="InterPro" id="IPR057666">
    <property type="entry name" value="DrpA_SLOG"/>
</dbReference>
<dbReference type="InterPro" id="IPR003488">
    <property type="entry name" value="DprA"/>
</dbReference>
<protein>
    <submittedName>
        <fullName evidence="3">DNA-processing protein DprA</fullName>
    </submittedName>
</protein>